<dbReference type="InterPro" id="IPR023561">
    <property type="entry name" value="Carbonic_anhydrase_a-class"/>
</dbReference>
<evidence type="ECO:0000256" key="9">
    <source>
        <dbReference type="ARBA" id="ARBA00048348"/>
    </source>
</evidence>
<dbReference type="EMBL" id="FOBW01000001">
    <property type="protein sequence ID" value="SEM22405.1"/>
    <property type="molecule type" value="Genomic_DNA"/>
</dbReference>
<comment type="function">
    <text evidence="2 10">Reversible hydration of carbon dioxide.</text>
</comment>
<protein>
    <recommendedName>
        <fullName evidence="5 10">Carbonic anhydrase</fullName>
        <ecNumber evidence="4 10">4.2.1.1</ecNumber>
    </recommendedName>
</protein>
<name>A0A1H7WMP5_9BACI</name>
<proteinExistence type="inferred from homology"/>
<comment type="similarity">
    <text evidence="3 10">Belongs to the alpha-carbonic anhydrase family.</text>
</comment>
<dbReference type="GO" id="GO:0004089">
    <property type="term" value="F:carbonate dehydratase activity"/>
    <property type="evidence" value="ECO:0007669"/>
    <property type="project" value="UniProtKB-UniRule"/>
</dbReference>
<dbReference type="SUPFAM" id="SSF51069">
    <property type="entry name" value="Carbonic anhydrase"/>
    <property type="match status" value="1"/>
</dbReference>
<evidence type="ECO:0000313" key="12">
    <source>
        <dbReference type="EMBL" id="SEM22405.1"/>
    </source>
</evidence>
<dbReference type="RefSeq" id="WP_090740774.1">
    <property type="nucleotide sequence ID" value="NZ_FOBW01000001.1"/>
</dbReference>
<keyword evidence="8 10" id="KW-0456">Lyase</keyword>
<dbReference type="InterPro" id="IPR001148">
    <property type="entry name" value="CA_dom"/>
</dbReference>
<dbReference type="InterPro" id="IPR036398">
    <property type="entry name" value="CA_dom_sf"/>
</dbReference>
<dbReference type="InterPro" id="IPR041891">
    <property type="entry name" value="Alpha_CA_prokaryot-like"/>
</dbReference>
<dbReference type="Gene3D" id="3.10.200.10">
    <property type="entry name" value="Alpha carbonic anhydrase"/>
    <property type="match status" value="1"/>
</dbReference>
<evidence type="ECO:0000313" key="13">
    <source>
        <dbReference type="Proteomes" id="UP000198553"/>
    </source>
</evidence>
<dbReference type="STRING" id="930146.SAMN05192533_101490"/>
<keyword evidence="13" id="KW-1185">Reference proteome</keyword>
<evidence type="ECO:0000256" key="5">
    <source>
        <dbReference type="ARBA" id="ARBA00014628"/>
    </source>
</evidence>
<sequence>MQNRVLSWRFLSISWICFAIIAFVFPFGNPHAASAAETIEWSYSGKTGPDYWGELDPAFVKCTKGTTQSPININPSESKESDQEEVVIRYNPTNYTVINNTHTIKIIPSNQINSLRIGDERYVQQELHFHYPSEHQLNNKEFPLELHLVHKNAKGDLAVIGLFAKEGEKNGLFQILTNYFPSTTGSEKEINETLDLTNLLPDEKEVYTYDGSLTVPPCTEGVKWIIFNKPIELSRQQIKKITDLHPANNRPLQPIGEREIMKKRVSVGGN</sequence>
<evidence type="ECO:0000259" key="11">
    <source>
        <dbReference type="PROSITE" id="PS51144"/>
    </source>
</evidence>
<accession>A0A1H7WMP5</accession>
<evidence type="ECO:0000256" key="2">
    <source>
        <dbReference type="ARBA" id="ARBA00002904"/>
    </source>
</evidence>
<gene>
    <name evidence="12" type="ORF">SAMN05192533_101490</name>
</gene>
<dbReference type="EC" id="4.2.1.1" evidence="4 10"/>
<dbReference type="InterPro" id="IPR018338">
    <property type="entry name" value="Carbonic_anhydrase_a-class_CS"/>
</dbReference>
<dbReference type="PANTHER" id="PTHR18952:SF265">
    <property type="entry name" value="CARBONIC ANHYDRASE"/>
    <property type="match status" value="1"/>
</dbReference>
<comment type="cofactor">
    <cofactor evidence="1 10">
        <name>Zn(2+)</name>
        <dbReference type="ChEBI" id="CHEBI:29105"/>
    </cofactor>
</comment>
<dbReference type="CDD" id="cd03124">
    <property type="entry name" value="alpha_CA_prokaryotic_like"/>
    <property type="match status" value="1"/>
</dbReference>
<keyword evidence="6 10" id="KW-0479">Metal-binding</keyword>
<dbReference type="PROSITE" id="PS51144">
    <property type="entry name" value="ALPHA_CA_2"/>
    <property type="match status" value="1"/>
</dbReference>
<evidence type="ECO:0000256" key="6">
    <source>
        <dbReference type="ARBA" id="ARBA00022723"/>
    </source>
</evidence>
<evidence type="ECO:0000256" key="10">
    <source>
        <dbReference type="RuleBase" id="RU367011"/>
    </source>
</evidence>
<evidence type="ECO:0000256" key="7">
    <source>
        <dbReference type="ARBA" id="ARBA00022833"/>
    </source>
</evidence>
<comment type="catalytic activity">
    <reaction evidence="9 10">
        <text>hydrogencarbonate + H(+) = CO2 + H2O</text>
        <dbReference type="Rhea" id="RHEA:10748"/>
        <dbReference type="ChEBI" id="CHEBI:15377"/>
        <dbReference type="ChEBI" id="CHEBI:15378"/>
        <dbReference type="ChEBI" id="CHEBI:16526"/>
        <dbReference type="ChEBI" id="CHEBI:17544"/>
        <dbReference type="EC" id="4.2.1.1"/>
    </reaction>
</comment>
<dbReference type="AlphaFoldDB" id="A0A1H7WMP5"/>
<dbReference type="OrthoDB" id="5327615at2"/>
<evidence type="ECO:0000256" key="8">
    <source>
        <dbReference type="ARBA" id="ARBA00023239"/>
    </source>
</evidence>
<evidence type="ECO:0000256" key="4">
    <source>
        <dbReference type="ARBA" id="ARBA00012925"/>
    </source>
</evidence>
<dbReference type="Pfam" id="PF00194">
    <property type="entry name" value="Carb_anhydrase"/>
    <property type="match status" value="1"/>
</dbReference>
<dbReference type="PROSITE" id="PS00162">
    <property type="entry name" value="ALPHA_CA_1"/>
    <property type="match status" value="1"/>
</dbReference>
<dbReference type="SMART" id="SM01057">
    <property type="entry name" value="Carb_anhydrase"/>
    <property type="match status" value="1"/>
</dbReference>
<dbReference type="Proteomes" id="UP000198553">
    <property type="component" value="Unassembled WGS sequence"/>
</dbReference>
<dbReference type="GO" id="GO:0008270">
    <property type="term" value="F:zinc ion binding"/>
    <property type="evidence" value="ECO:0007669"/>
    <property type="project" value="UniProtKB-UniRule"/>
</dbReference>
<evidence type="ECO:0000256" key="1">
    <source>
        <dbReference type="ARBA" id="ARBA00001947"/>
    </source>
</evidence>
<feature type="domain" description="Alpha-carbonic anhydrase" evidence="11">
    <location>
        <begin position="39"/>
        <end position="264"/>
    </location>
</feature>
<keyword evidence="7 10" id="KW-0862">Zinc</keyword>
<organism evidence="12 13">
    <name type="scientific">Mesobacillus persicus</name>
    <dbReference type="NCBI Taxonomy" id="930146"/>
    <lineage>
        <taxon>Bacteria</taxon>
        <taxon>Bacillati</taxon>
        <taxon>Bacillota</taxon>
        <taxon>Bacilli</taxon>
        <taxon>Bacillales</taxon>
        <taxon>Bacillaceae</taxon>
        <taxon>Mesobacillus</taxon>
    </lineage>
</organism>
<dbReference type="PANTHER" id="PTHR18952">
    <property type="entry name" value="CARBONIC ANHYDRASE"/>
    <property type="match status" value="1"/>
</dbReference>
<reference evidence="13" key="1">
    <citation type="submission" date="2016-10" db="EMBL/GenBank/DDBJ databases">
        <authorList>
            <person name="Varghese N."/>
            <person name="Submissions S."/>
        </authorList>
    </citation>
    <scope>NUCLEOTIDE SEQUENCE [LARGE SCALE GENOMIC DNA]</scope>
    <source>
        <strain evidence="13">B48,IBRC-M 10115,DSM 25386,CECT 8001</strain>
    </source>
</reference>
<evidence type="ECO:0000256" key="3">
    <source>
        <dbReference type="ARBA" id="ARBA00010718"/>
    </source>
</evidence>